<feature type="domain" description="BZIP" evidence="3">
    <location>
        <begin position="38"/>
        <end position="95"/>
    </location>
</feature>
<dbReference type="InterPro" id="IPR021833">
    <property type="entry name" value="DUF3425"/>
</dbReference>
<dbReference type="Pfam" id="PF11905">
    <property type="entry name" value="DUF3425"/>
    <property type="match status" value="1"/>
</dbReference>
<dbReference type="Gene3D" id="1.20.5.170">
    <property type="match status" value="1"/>
</dbReference>
<dbReference type="GO" id="GO:0003700">
    <property type="term" value="F:DNA-binding transcription factor activity"/>
    <property type="evidence" value="ECO:0007669"/>
    <property type="project" value="InterPro"/>
</dbReference>
<dbReference type="Proteomes" id="UP000242875">
    <property type="component" value="Unassembled WGS sequence"/>
</dbReference>
<organism evidence="4 5">
    <name type="scientific">Bifiguratus adelaidae</name>
    <dbReference type="NCBI Taxonomy" id="1938954"/>
    <lineage>
        <taxon>Eukaryota</taxon>
        <taxon>Fungi</taxon>
        <taxon>Fungi incertae sedis</taxon>
        <taxon>Mucoromycota</taxon>
        <taxon>Mucoromycotina</taxon>
        <taxon>Endogonomycetes</taxon>
        <taxon>Endogonales</taxon>
        <taxon>Endogonales incertae sedis</taxon>
        <taxon>Bifiguratus</taxon>
    </lineage>
</organism>
<dbReference type="PROSITE" id="PS50217">
    <property type="entry name" value="BZIP"/>
    <property type="match status" value="1"/>
</dbReference>
<dbReference type="PROSITE" id="PS00036">
    <property type="entry name" value="BZIP_BASIC"/>
    <property type="match status" value="1"/>
</dbReference>
<dbReference type="CDD" id="cd14688">
    <property type="entry name" value="bZIP_YAP"/>
    <property type="match status" value="1"/>
</dbReference>
<dbReference type="InterPro" id="IPR004827">
    <property type="entry name" value="bZIP"/>
</dbReference>
<dbReference type="InterPro" id="IPR046347">
    <property type="entry name" value="bZIP_sf"/>
</dbReference>
<name>A0A261XW42_9FUNG</name>
<evidence type="ECO:0000259" key="3">
    <source>
        <dbReference type="PROSITE" id="PS50217"/>
    </source>
</evidence>
<comment type="caution">
    <text evidence="4">The sequence shown here is derived from an EMBL/GenBank/DDBJ whole genome shotgun (WGS) entry which is preliminary data.</text>
</comment>
<reference evidence="4 5" key="1">
    <citation type="journal article" date="2017" name="Mycologia">
        <title>Bifiguratus adelaidae, gen. et sp. nov., a new member of Mucoromycotina in endophytic and soil-dwelling habitats.</title>
        <authorList>
            <person name="Torres-Cruz T.J."/>
            <person name="Billingsley Tobias T.L."/>
            <person name="Almatruk M."/>
            <person name="Hesse C."/>
            <person name="Kuske C.R."/>
            <person name="Desiro A."/>
            <person name="Benucci G.M."/>
            <person name="Bonito G."/>
            <person name="Stajich J.E."/>
            <person name="Dunlap C."/>
            <person name="Arnold A.E."/>
            <person name="Porras-Alfaro A."/>
        </authorList>
    </citation>
    <scope>NUCLEOTIDE SEQUENCE [LARGE SCALE GENOMIC DNA]</scope>
    <source>
        <strain evidence="4 5">AZ0501</strain>
    </source>
</reference>
<evidence type="ECO:0000256" key="1">
    <source>
        <dbReference type="SAM" id="Coils"/>
    </source>
</evidence>
<accession>A0A261XW42</accession>
<keyword evidence="1" id="KW-0175">Coiled coil</keyword>
<dbReference type="SUPFAM" id="SSF57959">
    <property type="entry name" value="Leucine zipper domain"/>
    <property type="match status" value="1"/>
</dbReference>
<sequence>MGDLDRIQISAQTEVPPQPAKIKKKPGRKPNPASPAIRKAQNRAAQRAFRERKELHLKELEDSIRQFREKTDQYSKENAELRTKYGGLRQKMRELTDWSAKLQALLEQHDIAVPAMPKGKEDQDMQGSDEDLQDDDCLKSKIEPISSSLPLASPLLIQSSIPLQPATMTPTSHPTPLEECADDFHPAPAMLQDCDRPTTSPNSDMHDYYNEFTPPDSTASMVTGSVDDDFDMYTSMEVTPEEELVHNNTANDMMASFTTLSEASTIALCNQPTYLRNEELAMTPPTSPSASPAHPSHHPTSAGFAAIYAVPYTTKHSLQIPADMSQIPQPPDYPHLSSTAALQIIRMKLRMVVSEKINVPFTIKPTHLQLTIPHDPRIDCITTAHLRDRMILFRDMYDIDECVNLLLYSTIFHGGDPTDAKQWEVPELFVRKFPYLCTQSDLEHTNAWRRKAGKEPIQIDLPNLFETALST</sequence>
<dbReference type="OrthoDB" id="2593073at2759"/>
<feature type="coiled-coil region" evidence="1">
    <location>
        <begin position="50"/>
        <end position="108"/>
    </location>
</feature>
<dbReference type="PANTHER" id="PTHR38116">
    <property type="entry name" value="CHROMOSOME 7, WHOLE GENOME SHOTGUN SEQUENCE"/>
    <property type="match status" value="1"/>
</dbReference>
<evidence type="ECO:0000313" key="4">
    <source>
        <dbReference type="EMBL" id="OZJ02563.1"/>
    </source>
</evidence>
<dbReference type="Pfam" id="PF00170">
    <property type="entry name" value="bZIP_1"/>
    <property type="match status" value="1"/>
</dbReference>
<protein>
    <recommendedName>
        <fullName evidence="3">BZIP domain-containing protein</fullName>
    </recommendedName>
</protein>
<keyword evidence="5" id="KW-1185">Reference proteome</keyword>
<feature type="region of interest" description="Disordered" evidence="2">
    <location>
        <begin position="1"/>
        <end position="48"/>
    </location>
</feature>
<dbReference type="AlphaFoldDB" id="A0A261XW42"/>
<dbReference type="EMBL" id="MVBO01000143">
    <property type="protein sequence ID" value="OZJ02563.1"/>
    <property type="molecule type" value="Genomic_DNA"/>
</dbReference>
<evidence type="ECO:0000313" key="5">
    <source>
        <dbReference type="Proteomes" id="UP000242875"/>
    </source>
</evidence>
<dbReference type="SMART" id="SM00338">
    <property type="entry name" value="BRLZ"/>
    <property type="match status" value="1"/>
</dbReference>
<evidence type="ECO:0000256" key="2">
    <source>
        <dbReference type="SAM" id="MobiDB-lite"/>
    </source>
</evidence>
<proteinExistence type="predicted"/>
<dbReference type="PANTHER" id="PTHR38116:SF9">
    <property type="entry name" value="BZIP DOMAIN-CONTAINING PROTEIN"/>
    <property type="match status" value="1"/>
</dbReference>
<gene>
    <name evidence="4" type="ORF">BZG36_04332</name>
</gene>